<comment type="caution">
    <text evidence="2">The sequence shown here is derived from an EMBL/GenBank/DDBJ whole genome shotgun (WGS) entry which is preliminary data.</text>
</comment>
<sequence>MLALALALALAASAPAAPPAPGAGVAADAGQAALVAGRAAWADRADPARLDEALARFAEAARLRPDDAAPLLALARAQAFRAEAAPRSAREAWGEVARAAERALRLAAPGFGEVVDGGGEPRAAAAKVDARGAEALYWLALGAMGGARARGMAAVLAVKDEARALMERAAELDERVDGGGPRRALGAWLATLPSAAGGGAAAARAQLERARGLGPDDQRTKVVEAETLAVLLQDRARFEALLGEVVAFDPARAPALAAENQLARRRAEELLARKERLF</sequence>
<evidence type="ECO:0000313" key="2">
    <source>
        <dbReference type="EMBL" id="GEJ55860.1"/>
    </source>
</evidence>
<protein>
    <submittedName>
        <fullName evidence="2">Uncharacterized protein</fullName>
    </submittedName>
</protein>
<reference evidence="3" key="1">
    <citation type="journal article" date="2020" name="Appl. Environ. Microbiol.">
        <title>Diazotrophic Anaeromyxobacter Isolates from Soils.</title>
        <authorList>
            <person name="Masuda Y."/>
            <person name="Yamanaka H."/>
            <person name="Xu Z.X."/>
            <person name="Shiratori Y."/>
            <person name="Aono T."/>
            <person name="Amachi S."/>
            <person name="Senoo K."/>
            <person name="Itoh H."/>
        </authorList>
    </citation>
    <scope>NUCLEOTIDE SEQUENCE [LARGE SCALE GENOMIC DNA]</scope>
    <source>
        <strain evidence="3">R267</strain>
    </source>
</reference>
<proteinExistence type="predicted"/>
<dbReference type="EMBL" id="BJTG01000001">
    <property type="protein sequence ID" value="GEJ55860.1"/>
    <property type="molecule type" value="Genomic_DNA"/>
</dbReference>
<dbReference type="InterPro" id="IPR038537">
    <property type="entry name" value="TatT_sf"/>
</dbReference>
<dbReference type="Gene3D" id="1.25.40.920">
    <property type="entry name" value="TRAP transporter T-component"/>
    <property type="match status" value="1"/>
</dbReference>
<keyword evidence="1" id="KW-0732">Signal</keyword>
<name>A0A7I9VIB4_9BACT</name>
<evidence type="ECO:0000313" key="3">
    <source>
        <dbReference type="Proteomes" id="UP000503640"/>
    </source>
</evidence>
<dbReference type="InterPro" id="IPR031823">
    <property type="entry name" value="TatT"/>
</dbReference>
<accession>A0A7I9VIB4</accession>
<feature type="chain" id="PRO_5029548966" evidence="1">
    <location>
        <begin position="17"/>
        <end position="278"/>
    </location>
</feature>
<evidence type="ECO:0000256" key="1">
    <source>
        <dbReference type="SAM" id="SignalP"/>
    </source>
</evidence>
<feature type="signal peptide" evidence="1">
    <location>
        <begin position="1"/>
        <end position="16"/>
    </location>
</feature>
<dbReference type="Pfam" id="PF16811">
    <property type="entry name" value="TAtT"/>
    <property type="match status" value="1"/>
</dbReference>
<organism evidence="2 3">
    <name type="scientific">Anaeromyxobacter diazotrophicus</name>
    <dbReference type="NCBI Taxonomy" id="2590199"/>
    <lineage>
        <taxon>Bacteria</taxon>
        <taxon>Pseudomonadati</taxon>
        <taxon>Myxococcota</taxon>
        <taxon>Myxococcia</taxon>
        <taxon>Myxococcales</taxon>
        <taxon>Cystobacterineae</taxon>
        <taxon>Anaeromyxobacteraceae</taxon>
        <taxon>Anaeromyxobacter</taxon>
    </lineage>
</organism>
<gene>
    <name evidence="2" type="ORF">AMYX_06010</name>
</gene>
<dbReference type="Proteomes" id="UP000503640">
    <property type="component" value="Unassembled WGS sequence"/>
</dbReference>
<dbReference type="RefSeq" id="WP_176062741.1">
    <property type="nucleotide sequence ID" value="NZ_BJTG01000001.1"/>
</dbReference>
<dbReference type="AlphaFoldDB" id="A0A7I9VIB4"/>
<keyword evidence="3" id="KW-1185">Reference proteome</keyword>